<reference evidence="2 3" key="1">
    <citation type="submission" date="2021-06" db="EMBL/GenBank/DDBJ databases">
        <title>Caerostris darwini draft genome.</title>
        <authorList>
            <person name="Kono N."/>
            <person name="Arakawa K."/>
        </authorList>
    </citation>
    <scope>NUCLEOTIDE SEQUENCE [LARGE SCALE GENOMIC DNA]</scope>
</reference>
<evidence type="ECO:0000313" key="3">
    <source>
        <dbReference type="Proteomes" id="UP001054837"/>
    </source>
</evidence>
<sequence>MEMKEITPSDVQAVGISRPAQSNDLKISEQVLITSASNLRIPNQLIIQHTSQTMTMNACPRLEILRLEPSLQKHVSEKEKVPEALTSAAPEEIGSSSDEFEENNSSIKKARI</sequence>
<dbReference type="EMBL" id="BPLQ01013326">
    <property type="protein sequence ID" value="GIY71397.1"/>
    <property type="molecule type" value="Genomic_DNA"/>
</dbReference>
<feature type="region of interest" description="Disordered" evidence="1">
    <location>
        <begin position="75"/>
        <end position="112"/>
    </location>
</feature>
<evidence type="ECO:0000313" key="2">
    <source>
        <dbReference type="EMBL" id="GIY71397.1"/>
    </source>
</evidence>
<dbReference type="AlphaFoldDB" id="A0AAV4VMD3"/>
<gene>
    <name evidence="2" type="ORF">CDAR_223571</name>
</gene>
<keyword evidence="3" id="KW-1185">Reference proteome</keyword>
<proteinExistence type="predicted"/>
<organism evidence="2 3">
    <name type="scientific">Caerostris darwini</name>
    <dbReference type="NCBI Taxonomy" id="1538125"/>
    <lineage>
        <taxon>Eukaryota</taxon>
        <taxon>Metazoa</taxon>
        <taxon>Ecdysozoa</taxon>
        <taxon>Arthropoda</taxon>
        <taxon>Chelicerata</taxon>
        <taxon>Arachnida</taxon>
        <taxon>Araneae</taxon>
        <taxon>Araneomorphae</taxon>
        <taxon>Entelegynae</taxon>
        <taxon>Araneoidea</taxon>
        <taxon>Araneidae</taxon>
        <taxon>Caerostris</taxon>
    </lineage>
</organism>
<name>A0AAV4VMD3_9ARAC</name>
<protein>
    <submittedName>
        <fullName evidence="2">Uncharacterized protein</fullName>
    </submittedName>
</protein>
<evidence type="ECO:0000256" key="1">
    <source>
        <dbReference type="SAM" id="MobiDB-lite"/>
    </source>
</evidence>
<comment type="caution">
    <text evidence="2">The sequence shown here is derived from an EMBL/GenBank/DDBJ whole genome shotgun (WGS) entry which is preliminary data.</text>
</comment>
<accession>A0AAV4VMD3</accession>
<dbReference type="Proteomes" id="UP001054837">
    <property type="component" value="Unassembled WGS sequence"/>
</dbReference>